<dbReference type="AlphaFoldDB" id="A0AAN8R2J9"/>
<dbReference type="EMBL" id="JAGTTL010000005">
    <property type="protein sequence ID" value="KAK6322251.1"/>
    <property type="molecule type" value="Genomic_DNA"/>
</dbReference>
<keyword evidence="2" id="KW-1185">Reference proteome</keyword>
<sequence>MSPGPDVHLSSNSHCTLRPLEDCPVTFDPCPWTTAGETLCETLGWVSVLIKNCEVSCIWVVTELLSSRPFSLTTAPVRVAREYK</sequence>
<proteinExistence type="predicted"/>
<reference evidence="1 2" key="1">
    <citation type="submission" date="2021-04" db="EMBL/GenBank/DDBJ databases">
        <authorList>
            <person name="De Guttry C."/>
            <person name="Zahm M."/>
            <person name="Klopp C."/>
            <person name="Cabau C."/>
            <person name="Louis A."/>
            <person name="Berthelot C."/>
            <person name="Parey E."/>
            <person name="Roest Crollius H."/>
            <person name="Montfort J."/>
            <person name="Robinson-Rechavi M."/>
            <person name="Bucao C."/>
            <person name="Bouchez O."/>
            <person name="Gislard M."/>
            <person name="Lluch J."/>
            <person name="Milhes M."/>
            <person name="Lampietro C."/>
            <person name="Lopez Roques C."/>
            <person name="Donnadieu C."/>
            <person name="Braasch I."/>
            <person name="Desvignes T."/>
            <person name="Postlethwait J."/>
            <person name="Bobe J."/>
            <person name="Wedekind C."/>
            <person name="Guiguen Y."/>
        </authorList>
    </citation>
    <scope>NUCLEOTIDE SEQUENCE [LARGE SCALE GENOMIC DNA]</scope>
    <source>
        <strain evidence="1">Cs_M1</strain>
        <tissue evidence="1">Blood</tissue>
    </source>
</reference>
<name>A0AAN8R2J9_9TELE</name>
<comment type="caution">
    <text evidence="1">The sequence shown here is derived from an EMBL/GenBank/DDBJ whole genome shotgun (WGS) entry which is preliminary data.</text>
</comment>
<organism evidence="1 2">
    <name type="scientific">Coregonus suidteri</name>
    <dbReference type="NCBI Taxonomy" id="861788"/>
    <lineage>
        <taxon>Eukaryota</taxon>
        <taxon>Metazoa</taxon>
        <taxon>Chordata</taxon>
        <taxon>Craniata</taxon>
        <taxon>Vertebrata</taxon>
        <taxon>Euteleostomi</taxon>
        <taxon>Actinopterygii</taxon>
        <taxon>Neopterygii</taxon>
        <taxon>Teleostei</taxon>
        <taxon>Protacanthopterygii</taxon>
        <taxon>Salmoniformes</taxon>
        <taxon>Salmonidae</taxon>
        <taxon>Coregoninae</taxon>
        <taxon>Coregonus</taxon>
    </lineage>
</organism>
<evidence type="ECO:0000313" key="1">
    <source>
        <dbReference type="EMBL" id="KAK6322251.1"/>
    </source>
</evidence>
<accession>A0AAN8R2J9</accession>
<gene>
    <name evidence="1" type="ORF">J4Q44_G00070430</name>
</gene>
<protein>
    <submittedName>
        <fullName evidence="1">Uncharacterized protein</fullName>
    </submittedName>
</protein>
<evidence type="ECO:0000313" key="2">
    <source>
        <dbReference type="Proteomes" id="UP001356427"/>
    </source>
</evidence>
<dbReference type="Proteomes" id="UP001356427">
    <property type="component" value="Unassembled WGS sequence"/>
</dbReference>